<evidence type="ECO:0000256" key="3">
    <source>
        <dbReference type="SAM" id="SignalP"/>
    </source>
</evidence>
<accession>A0A8J4BMJ7</accession>
<dbReference type="AlphaFoldDB" id="A0A8J4BMJ7"/>
<feature type="chain" id="PRO_5035220375" description="Pherophorin domain-containing protein" evidence="3">
    <location>
        <begin position="32"/>
        <end position="553"/>
    </location>
</feature>
<name>A0A8J4BMJ7_9CHLO</name>
<evidence type="ECO:0000256" key="1">
    <source>
        <dbReference type="SAM" id="MobiDB-lite"/>
    </source>
</evidence>
<protein>
    <recommendedName>
        <fullName evidence="6">Pherophorin domain-containing protein</fullName>
    </recommendedName>
</protein>
<feature type="compositionally biased region" description="Pro residues" evidence="1">
    <location>
        <begin position="307"/>
        <end position="372"/>
    </location>
</feature>
<keyword evidence="3" id="KW-0732">Signal</keyword>
<sequence length="553" mass="57980">MSPRHQRPTSGATISATLAVLLLATSSSLYAQPFDDLVGCSQTNGLQVLRSSFGIIDLPSDVNCTTAYHIPHNVNASSLTLRVGTNAVAWYCGSSVCEPSEIHLLAAGSNTSLDSYTYLKGIWIWIHTVHAATKSSTNLRGATLEFSWVTINCTDKPNQTPLLLYGTTDSASSEPWPSYSLCVFQANNHPDFGISFSWQWVFARLPYSLQSGFRAFLPPFNMALPHGMYDIQILRAHSPYAQRPMEIDLILYDKNGSELFRFNESVPDFFVPARNDIARAALDFYLPPGIGDQSAAVATARYAPIAPPPSPLPPSPLPPSPPSPSPPPPSPLPPSPLPPSPLPPSPLPPSPPSPSPLTPSHPLSPPTSPAPSYPGASDLPPPAPHRPGPITTHNTSTPGPVTPTYPPVGLIPLVPPPPPYYVSSPNVPPVYHHHPTAPPPADKPFLPTTTSTTSTARPAQGANAPGSPFYNNPPISAPPADHKAPDTRPPGLLHAPPSSSGSGSSSSGGGLGRVVDGMSSAGSRVGLGSGVLWLLRAVGGLTVAVMLGVGVGM</sequence>
<evidence type="ECO:0000313" key="5">
    <source>
        <dbReference type="Proteomes" id="UP000747399"/>
    </source>
</evidence>
<keyword evidence="2" id="KW-0472">Membrane</keyword>
<feature type="region of interest" description="Disordered" evidence="1">
    <location>
        <begin position="307"/>
        <end position="515"/>
    </location>
</feature>
<evidence type="ECO:0000313" key="4">
    <source>
        <dbReference type="EMBL" id="GIL64865.1"/>
    </source>
</evidence>
<evidence type="ECO:0008006" key="6">
    <source>
        <dbReference type="Google" id="ProtNLM"/>
    </source>
</evidence>
<evidence type="ECO:0000256" key="2">
    <source>
        <dbReference type="SAM" id="Phobius"/>
    </source>
</evidence>
<dbReference type="PRINTS" id="PR01217">
    <property type="entry name" value="PRICHEXTENSN"/>
</dbReference>
<proteinExistence type="predicted"/>
<reference evidence="4" key="1">
    <citation type="journal article" date="2021" name="Proc. Natl. Acad. Sci. U.S.A.">
        <title>Three genomes in the algal genus Volvox reveal the fate of a haploid sex-determining region after a transition to homothallism.</title>
        <authorList>
            <person name="Yamamoto K."/>
            <person name="Hamaji T."/>
            <person name="Kawai-Toyooka H."/>
            <person name="Matsuzaki R."/>
            <person name="Takahashi F."/>
            <person name="Nishimura Y."/>
            <person name="Kawachi M."/>
            <person name="Noguchi H."/>
            <person name="Minakuchi Y."/>
            <person name="Umen J.G."/>
            <person name="Toyoda A."/>
            <person name="Nozaki H."/>
        </authorList>
    </citation>
    <scope>NUCLEOTIDE SEQUENCE</scope>
    <source>
        <strain evidence="4">NIES-3780</strain>
    </source>
</reference>
<dbReference type="Proteomes" id="UP000747399">
    <property type="component" value="Unassembled WGS sequence"/>
</dbReference>
<keyword evidence="2" id="KW-1133">Transmembrane helix</keyword>
<feature type="signal peptide" evidence="3">
    <location>
        <begin position="1"/>
        <end position="31"/>
    </location>
</feature>
<feature type="transmembrane region" description="Helical" evidence="2">
    <location>
        <begin position="530"/>
        <end position="551"/>
    </location>
</feature>
<keyword evidence="2" id="KW-0812">Transmembrane</keyword>
<dbReference type="EMBL" id="BNCO01000070">
    <property type="protein sequence ID" value="GIL64865.1"/>
    <property type="molecule type" value="Genomic_DNA"/>
</dbReference>
<comment type="caution">
    <text evidence="4">The sequence shown here is derived from an EMBL/GenBank/DDBJ whole genome shotgun (WGS) entry which is preliminary data.</text>
</comment>
<organism evidence="4 5">
    <name type="scientific">Volvox africanus</name>
    <dbReference type="NCBI Taxonomy" id="51714"/>
    <lineage>
        <taxon>Eukaryota</taxon>
        <taxon>Viridiplantae</taxon>
        <taxon>Chlorophyta</taxon>
        <taxon>core chlorophytes</taxon>
        <taxon>Chlorophyceae</taxon>
        <taxon>CS clade</taxon>
        <taxon>Chlamydomonadales</taxon>
        <taxon>Volvocaceae</taxon>
        <taxon>Volvox</taxon>
    </lineage>
</organism>
<gene>
    <name evidence="4" type="ORF">Vafri_18719</name>
</gene>
<keyword evidence="5" id="KW-1185">Reference proteome</keyword>